<dbReference type="OrthoDB" id="5814407at2"/>
<evidence type="ECO:0000313" key="1">
    <source>
        <dbReference type="EMBL" id="SKA56719.1"/>
    </source>
</evidence>
<reference evidence="2" key="1">
    <citation type="submission" date="2017-02" db="EMBL/GenBank/DDBJ databases">
        <authorList>
            <person name="Varghese N."/>
            <person name="Submissions S."/>
        </authorList>
    </citation>
    <scope>NUCLEOTIDE SEQUENCE [LARGE SCALE GENOMIC DNA]</scope>
    <source>
        <strain evidence="2">DSM 22720</strain>
    </source>
</reference>
<dbReference type="EMBL" id="FUXU01000032">
    <property type="protein sequence ID" value="SKA56719.1"/>
    <property type="molecule type" value="Genomic_DNA"/>
</dbReference>
<dbReference type="AlphaFoldDB" id="A0A1T4UVG6"/>
<dbReference type="RefSeq" id="WP_078752935.1">
    <property type="nucleotide sequence ID" value="NZ_FUXU01000032.1"/>
</dbReference>
<keyword evidence="2" id="KW-1185">Reference proteome</keyword>
<name>A0A1T4UVG6_9GAMM</name>
<protein>
    <recommendedName>
        <fullName evidence="3">DUF2913 family protein</fullName>
    </recommendedName>
</protein>
<evidence type="ECO:0008006" key="3">
    <source>
        <dbReference type="Google" id="ProtNLM"/>
    </source>
</evidence>
<dbReference type="Pfam" id="PF11140">
    <property type="entry name" value="DUF2913"/>
    <property type="match status" value="1"/>
</dbReference>
<dbReference type="Proteomes" id="UP000190162">
    <property type="component" value="Unassembled WGS sequence"/>
</dbReference>
<evidence type="ECO:0000313" key="2">
    <source>
        <dbReference type="Proteomes" id="UP000190162"/>
    </source>
</evidence>
<accession>A0A1T4UVG6</accession>
<gene>
    <name evidence="1" type="ORF">SAMN02745132_02625</name>
</gene>
<dbReference type="InterPro" id="IPR021316">
    <property type="entry name" value="DUF2913"/>
</dbReference>
<proteinExistence type="predicted"/>
<organism evidence="1 2">
    <name type="scientific">Enterovibrio nigricans DSM 22720</name>
    <dbReference type="NCBI Taxonomy" id="1121868"/>
    <lineage>
        <taxon>Bacteria</taxon>
        <taxon>Pseudomonadati</taxon>
        <taxon>Pseudomonadota</taxon>
        <taxon>Gammaproteobacteria</taxon>
        <taxon>Vibrionales</taxon>
        <taxon>Vibrionaceae</taxon>
        <taxon>Enterovibrio</taxon>
    </lineage>
</organism>
<sequence length="217" mass="24602">MSYVLEIKLLVDSALTELEEIKAAGKVQNNPVSEESFLCRWVAQAMKKQRFSNAVSKEVTTWLQQGRSLGKNANLKGQMQHIAKVYHTVYPEGDTHDPITRAHFDTLVEMLKAEDWMVHTEYEISRKVRVISDGQNSFAVCSAALAKCFNQDGELVKPLSLYVRGPEPWFLDAVLEKGMLLTKVTDYKSIVKYHGEYVMWPSNKADRLVALPLSLKP</sequence>